<protein>
    <submittedName>
        <fullName evidence="1">Anaphase-promoting complex subunit Cut9</fullName>
    </submittedName>
</protein>
<proteinExistence type="predicted"/>
<dbReference type="Proteomes" id="UP001177260">
    <property type="component" value="Unassembled WGS sequence"/>
</dbReference>
<keyword evidence="2" id="KW-1185">Reference proteome</keyword>
<sequence length="788" mass="85435">MDGFLRNWRQDALNRGQFDSAVYIGDKVFALTSEAAPRGSFPSHADSDDVNWKDSDSDAFWLAQVHFSNTNYTRALALLTRKDLISRSAACRYLAAHCYIKQNHFEQALSVLGDHNPTHLFRSKNSRRKIQHINGPNRVTLRNGKNAATSRLDPGEDRERDEYNNVRFEAAMCYLRGLCFAKQNAFDRARDCYKDAVRIDVQCFEAFDQLMKNSLMSPAEELEFLESLDFDSVGCPDASIAQEAAHFTKMLYTTRLSKYSSPSILSDATETLSTHYKLADNPDILLSRAEALYTQCRFAEALELTSSILSNSESSTALTTATAPHLSAQNHLGHAPAVYPLHLACLYETGATNSLFLLSHTLADHAPEESYTYLAIGVYYLSVSKVAEARRFFSKASLLDPHSAPAWIGFAHTFAAEGEHDQAIAAYSTAARLFQGSHLPQLFLGMQHLALNNMSLAHEYLCAAYAMSTGAPSGSVTSITALPSSTEGHSLGGDPLVLNELGVVLYHQNQLESAIELFRQSLSLATSLHCEPGAWVATRANLGHALRRIGRFTESLNEFDECLRIGAAGASIGYSPFLGGSGGHVSGVSASGVGGYEDRGLVGSLHTARGLVLLELGRTMEAVTALHEAVRVLGASGGGDAAGGAGIAGTLLSRALEIWAVEGHGTDSTPESGRSGSSRSSARASRDKGKGKSARRRVPTEESYAEEWTDDVPQVDLQTMPGESATLERVEMELDDEADGLLSQAMGRTRDGHSRRPGRTPELDLDDTPAAAGGRHRGSRTVRSNVRH</sequence>
<reference evidence="1 2" key="1">
    <citation type="journal article" date="2023" name="ACS Omega">
        <title>Identification of the Neoaspergillic Acid Biosynthesis Gene Cluster by Establishing an In Vitro CRISPR-Ribonucleoprotein Genetic System in Aspergillus melleus.</title>
        <authorList>
            <person name="Yuan B."/>
            <person name="Grau M.F."/>
            <person name="Murata R.M."/>
            <person name="Torok T."/>
            <person name="Venkateswaran K."/>
            <person name="Stajich J.E."/>
            <person name="Wang C.C.C."/>
        </authorList>
    </citation>
    <scope>NUCLEOTIDE SEQUENCE [LARGE SCALE GENOMIC DNA]</scope>
    <source>
        <strain evidence="1 2">IMV 1140</strain>
    </source>
</reference>
<comment type="caution">
    <text evidence="1">The sequence shown here is derived from an EMBL/GenBank/DDBJ whole genome shotgun (WGS) entry which is preliminary data.</text>
</comment>
<gene>
    <name evidence="1" type="primary">cut9</name>
    <name evidence="1" type="ORF">N8T08_009213</name>
</gene>
<name>A0ACC3AUK6_9EURO</name>
<accession>A0ACC3AUK6</accession>
<dbReference type="EMBL" id="JAOPJF010000066">
    <property type="protein sequence ID" value="KAK1141306.1"/>
    <property type="molecule type" value="Genomic_DNA"/>
</dbReference>
<evidence type="ECO:0000313" key="2">
    <source>
        <dbReference type="Proteomes" id="UP001177260"/>
    </source>
</evidence>
<organism evidence="1 2">
    <name type="scientific">Aspergillus melleus</name>
    <dbReference type="NCBI Taxonomy" id="138277"/>
    <lineage>
        <taxon>Eukaryota</taxon>
        <taxon>Fungi</taxon>
        <taxon>Dikarya</taxon>
        <taxon>Ascomycota</taxon>
        <taxon>Pezizomycotina</taxon>
        <taxon>Eurotiomycetes</taxon>
        <taxon>Eurotiomycetidae</taxon>
        <taxon>Eurotiales</taxon>
        <taxon>Aspergillaceae</taxon>
        <taxon>Aspergillus</taxon>
        <taxon>Aspergillus subgen. Circumdati</taxon>
    </lineage>
</organism>
<evidence type="ECO:0000313" key="1">
    <source>
        <dbReference type="EMBL" id="KAK1141306.1"/>
    </source>
</evidence>